<dbReference type="InterPro" id="IPR036420">
    <property type="entry name" value="BRCT_dom_sf"/>
</dbReference>
<dbReference type="PROSITE" id="PS50172">
    <property type="entry name" value="BRCT"/>
    <property type="match status" value="1"/>
</dbReference>
<dbReference type="SMART" id="SM00292">
    <property type="entry name" value="BRCT"/>
    <property type="match status" value="2"/>
</dbReference>
<dbReference type="Gene3D" id="3.40.50.10190">
    <property type="entry name" value="BRCT domain"/>
    <property type="match status" value="1"/>
</dbReference>
<dbReference type="InterPro" id="IPR001357">
    <property type="entry name" value="BRCT_dom"/>
</dbReference>
<feature type="non-terminal residue" evidence="3">
    <location>
        <position position="1"/>
    </location>
</feature>
<proteinExistence type="predicted"/>
<dbReference type="AlphaFoldDB" id="A0A1D2A3E8"/>
<reference evidence="3" key="1">
    <citation type="submission" date="2015-08" db="EMBL/GenBank/DDBJ databases">
        <authorList>
            <person name="Babu N.S."/>
            <person name="Beckwith C.J."/>
            <person name="Beseler K.G."/>
            <person name="Brison A."/>
            <person name="Carone J.V."/>
            <person name="Caskin T.P."/>
            <person name="Diamond M."/>
            <person name="Durham M.E."/>
            <person name="Foxe J.M."/>
            <person name="Go M."/>
            <person name="Henderson B.A."/>
            <person name="Jones I.B."/>
            <person name="McGettigan J.A."/>
            <person name="Micheletti S.J."/>
            <person name="Nasrallah M.E."/>
            <person name="Ortiz D."/>
            <person name="Piller C.R."/>
            <person name="Privatt S.R."/>
            <person name="Schneider S.L."/>
            <person name="Sharp S."/>
            <person name="Smith T.C."/>
            <person name="Stanton J.D."/>
            <person name="Ullery H.E."/>
            <person name="Wilson R.J."/>
            <person name="Serrano M.G."/>
            <person name="Buck G."/>
            <person name="Lee V."/>
            <person name="Wang Y."/>
            <person name="Carvalho R."/>
            <person name="Voegtly L."/>
            <person name="Shi R."/>
            <person name="Duckworth R."/>
            <person name="Johnson A."/>
            <person name="Loviza R."/>
            <person name="Walstead R."/>
            <person name="Shah Z."/>
            <person name="Kiflezghi M."/>
            <person name="Wade K."/>
            <person name="Ball S.L."/>
            <person name="Bradley K.W."/>
            <person name="Asai D.J."/>
            <person name="Bowman C.A."/>
            <person name="Russell D.A."/>
            <person name="Pope W.H."/>
            <person name="Jacobs-Sera D."/>
            <person name="Hendrix R.W."/>
            <person name="Hatfull G.F."/>
        </authorList>
    </citation>
    <scope>NUCLEOTIDE SEQUENCE</scope>
</reference>
<accession>A0A1D2A3E8</accession>
<dbReference type="EMBL" id="GDKF01004954">
    <property type="protein sequence ID" value="JAT73668.1"/>
    <property type="molecule type" value="Transcribed_RNA"/>
</dbReference>
<evidence type="ECO:0000259" key="2">
    <source>
        <dbReference type="PROSITE" id="PS50172"/>
    </source>
</evidence>
<dbReference type="InterPro" id="IPR059215">
    <property type="entry name" value="BRCT2_TopBP1-like"/>
</dbReference>
<name>A0A1D2A3E8_AUXPR</name>
<sequence>VGKTVVSQQAVLQAMEWQWAAGVLLCLTGFDREQRARIREVVEAAGGRYSGSLSRRCTHLLVAGQAGRCPSPKLDAALALHSRWGLCIADESWWEACVASKRLLAPSSLDAKENVWRPDWGQNLTAPCQPELSTGTARSHRQTCPPEPPCMAAPPLPDSPLATYASVQPAAPPARTSSMSHSCLLAALRERQAEASLQCAQLKKPRPPAQETATLPRGDSPPDAMDGLRLPAGLPAPAVLPVELGQAQERTSSNLPHQNCLARDSVKQPPAALFGGMRVVLDPALSRDVSQRCKRELEGGGATLCGAHEASHVVCLLAKARSWLRAGRGVLSPDWVHQSWKAGSKQRQLSVSADLARQHDILGGATVVAEPQVCHASADRMGEERRRAFVEALESRAGAAPQHFQFSTLPTRLLMGVSWSLLEDPATCWEVRQELEEAGEGSSAPADLRDWVEDSQDEETGPPSPHQPDPTQEQGDAQVLLRCPSLTLVFPRDNTGTLAHTCQTHDLPEGGTSALHLLRLVHAFYHATMDREEGMALMQQGGLAGAAGQALRRAFLDDVPITRAHLLGPRLRFEGLSRATRDPAAAVYEVWLGC</sequence>
<dbReference type="SUPFAM" id="SSF52113">
    <property type="entry name" value="BRCT domain"/>
    <property type="match status" value="1"/>
</dbReference>
<dbReference type="CDD" id="cd17731">
    <property type="entry name" value="BRCT_TopBP1_rpt2_like"/>
    <property type="match status" value="1"/>
</dbReference>
<feature type="region of interest" description="Disordered" evidence="1">
    <location>
        <begin position="453"/>
        <end position="476"/>
    </location>
</feature>
<organism evidence="3">
    <name type="scientific">Auxenochlorella protothecoides</name>
    <name type="common">Green microalga</name>
    <name type="synonym">Chlorella protothecoides</name>
    <dbReference type="NCBI Taxonomy" id="3075"/>
    <lineage>
        <taxon>Eukaryota</taxon>
        <taxon>Viridiplantae</taxon>
        <taxon>Chlorophyta</taxon>
        <taxon>core chlorophytes</taxon>
        <taxon>Trebouxiophyceae</taxon>
        <taxon>Chlorellales</taxon>
        <taxon>Chlorellaceae</taxon>
        <taxon>Auxenochlorella</taxon>
    </lineage>
</organism>
<gene>
    <name evidence="3" type="ORF">g.24701</name>
</gene>
<dbReference type="PANTHER" id="PTHR47576">
    <property type="entry name" value="BRCT DOMAIN DNA REPAIR PROTEIN-RELATED"/>
    <property type="match status" value="1"/>
</dbReference>
<evidence type="ECO:0000256" key="1">
    <source>
        <dbReference type="SAM" id="MobiDB-lite"/>
    </source>
</evidence>
<feature type="region of interest" description="Disordered" evidence="1">
    <location>
        <begin position="200"/>
        <end position="228"/>
    </location>
</feature>
<dbReference type="Pfam" id="PF12738">
    <property type="entry name" value="PTCB-BRCT"/>
    <property type="match status" value="1"/>
</dbReference>
<dbReference type="PANTHER" id="PTHR47576:SF2">
    <property type="entry name" value="BRCT DOMAIN DNA REPAIR PROTEIN-RELATED"/>
    <property type="match status" value="1"/>
</dbReference>
<evidence type="ECO:0000313" key="3">
    <source>
        <dbReference type="EMBL" id="JAT73668.1"/>
    </source>
</evidence>
<feature type="domain" description="BRCT" evidence="2">
    <location>
        <begin position="22"/>
        <end position="111"/>
    </location>
</feature>
<feature type="region of interest" description="Disordered" evidence="1">
    <location>
        <begin position="131"/>
        <end position="154"/>
    </location>
</feature>
<protein>
    <recommendedName>
        <fullName evidence="2">BRCT domain-containing protein</fullName>
    </recommendedName>
</protein>
<feature type="compositionally biased region" description="Pro residues" evidence="1">
    <location>
        <begin position="145"/>
        <end position="154"/>
    </location>
</feature>